<keyword evidence="2" id="KW-1185">Reference proteome</keyword>
<dbReference type="EMBL" id="OK499992">
    <property type="protein sequence ID" value="UGO50900.1"/>
    <property type="molecule type" value="Genomic_DNA"/>
</dbReference>
<reference evidence="1" key="1">
    <citation type="submission" date="2021-10" db="EMBL/GenBank/DDBJ databases">
        <authorList>
            <person name="Lavering E.D."/>
            <person name="James R."/>
            <person name="Fairholm J.D."/>
            <person name="Ogilvie B.H."/>
            <person name="Thurgood T.L."/>
            <person name="Robison R.A."/>
            <person name="Grose J.H."/>
        </authorList>
    </citation>
    <scope>NUCLEOTIDE SEQUENCE</scope>
</reference>
<organism evidence="1 2">
    <name type="scientific">Bacillus phage vB_BanS_Nate</name>
    <dbReference type="NCBI Taxonomy" id="2894788"/>
    <lineage>
        <taxon>Viruses</taxon>
        <taxon>Duplodnaviria</taxon>
        <taxon>Heunggongvirae</taxon>
        <taxon>Uroviricota</taxon>
        <taxon>Caudoviricetes</taxon>
        <taxon>Joanripponvirinae</taxon>
        <taxon>Natevirus</taxon>
        <taxon>Natevirus nate</taxon>
    </lineage>
</organism>
<evidence type="ECO:0000313" key="1">
    <source>
        <dbReference type="EMBL" id="UGO50900.1"/>
    </source>
</evidence>
<dbReference type="Proteomes" id="UP000827544">
    <property type="component" value="Segment"/>
</dbReference>
<accession>A0AAE8YUB1</accession>
<proteinExistence type="predicted"/>
<sequence>MISKLDVVTDALLQIKRFGVCHIGNIHADAIEIVKDVILDCDDNYRLNRDEVKTSIYLKNSQKK</sequence>
<name>A0AAE8YUB1_9CAUD</name>
<protein>
    <submittedName>
        <fullName evidence="1">Uncharacterized protein</fullName>
    </submittedName>
</protein>
<evidence type="ECO:0000313" key="2">
    <source>
        <dbReference type="Proteomes" id="UP000827544"/>
    </source>
</evidence>
<gene>
    <name evidence="1" type="ORF">NATE_47</name>
</gene>